<dbReference type="AlphaFoldDB" id="A0A645D3U5"/>
<gene>
    <name evidence="1" type="ORF">SDC9_130852</name>
</gene>
<organism evidence="1">
    <name type="scientific">bioreactor metagenome</name>
    <dbReference type="NCBI Taxonomy" id="1076179"/>
    <lineage>
        <taxon>unclassified sequences</taxon>
        <taxon>metagenomes</taxon>
        <taxon>ecological metagenomes</taxon>
    </lineage>
</organism>
<name>A0A645D3U5_9ZZZZ</name>
<reference evidence="1" key="1">
    <citation type="submission" date="2019-08" db="EMBL/GenBank/DDBJ databases">
        <authorList>
            <person name="Kucharzyk K."/>
            <person name="Murdoch R.W."/>
            <person name="Higgins S."/>
            <person name="Loffler F."/>
        </authorList>
    </citation>
    <scope>NUCLEOTIDE SEQUENCE</scope>
</reference>
<protein>
    <submittedName>
        <fullName evidence="1">Uncharacterized protein</fullName>
    </submittedName>
</protein>
<proteinExistence type="predicted"/>
<accession>A0A645D3U5</accession>
<evidence type="ECO:0000313" key="1">
    <source>
        <dbReference type="EMBL" id="MPM83783.1"/>
    </source>
</evidence>
<dbReference type="EMBL" id="VSSQ01032506">
    <property type="protein sequence ID" value="MPM83783.1"/>
    <property type="molecule type" value="Genomic_DNA"/>
</dbReference>
<sequence length="64" mass="7483">MTIFKMGRQMILEIWSTHQIFKVRIVDTTFEERKTLVNANPIVINKNIAMIIIDTTAISIRHVK</sequence>
<comment type="caution">
    <text evidence="1">The sequence shown here is derived from an EMBL/GenBank/DDBJ whole genome shotgun (WGS) entry which is preliminary data.</text>
</comment>